<dbReference type="EMBL" id="NPIC01000005">
    <property type="protein sequence ID" value="RDL36005.1"/>
    <property type="molecule type" value="Genomic_DNA"/>
</dbReference>
<proteinExistence type="predicted"/>
<dbReference type="InterPro" id="IPR018306">
    <property type="entry name" value="Phage_T5_Orf172_DNA-bd"/>
</dbReference>
<feature type="compositionally biased region" description="Polar residues" evidence="1">
    <location>
        <begin position="212"/>
        <end position="222"/>
    </location>
</feature>
<sequence length="737" mass="81442">MFSPSTPPSTPPSTSISRSRSQASTPSTPSTPTPIEALACRVCTLSEIIAQLSDENDEVRFQCLAYARRGNSARYYRCPWSSRDFETSHPDLYQQATEVMSKVRATSFEYSWFVMRIFFCETHHKKQKFQKYYDGIEAHWNGDGNGEVEELLNAIRHVRNFQLSIHPAPTVTMSPSLPHRFRKSFGMESAASATSPQPPLTAQNNRIPIATTETSGHTQSLPNLGLIPETTIEPKSSTPFPPSVQTRHTRSRSTPSTSSNEPQHTRGSGDQQLYGGSQGSSLQNAPSQIRLASTLQSPVAGLSGVIPAPGSSVESPFLDAPTHTSSNGHARRRSNPPQPSFVVADAQVTATQPGHEASATSTKTMEVLISSTAPQRTSLDFSFPIPNAQLSLLSPSTSTPNGSTLSAAALILEASGITNTPRPSVNGQPEAATGPALTSSTPHMLDSDVPRDVVARTDTVSEMTAISVPASFSPTSWDGFYKEPVGAGNPRLGPQKIPQRQRSKDDTCLDQLARSLAAVTPPLSNPNTERQIPAPESTNKVYRPNTPLFIDYAVRREIMDGVDKEGHVYILKAPEYFQQNFPEGPPMLKIGKSADIPGRINSLRTSCGLLDLARVEDPEDRPLKLYWKIERLVHAELRNFNQILKCTKCRGKKGSETEHTEWFAVTEEVALRTVQRWRRFIQQEPYGDNGILKEFWSWKIISDNLPKPKNEKWDDSKNRDERWTKWLEDGENRSNKA</sequence>
<dbReference type="Pfam" id="PF10544">
    <property type="entry name" value="T5orf172"/>
    <property type="match status" value="1"/>
</dbReference>
<feature type="region of interest" description="Disordered" evidence="1">
    <location>
        <begin position="311"/>
        <end position="339"/>
    </location>
</feature>
<dbReference type="STRING" id="2656787.A0A370TKG3"/>
<dbReference type="OrthoDB" id="3549465at2759"/>
<feature type="domain" description="Bacteriophage T5 Orf172 DNA-binding" evidence="2">
    <location>
        <begin position="582"/>
        <end position="677"/>
    </location>
</feature>
<comment type="caution">
    <text evidence="3">The sequence shown here is derived from an EMBL/GenBank/DDBJ whole genome shotgun (WGS) entry which is preliminary data.</text>
</comment>
<dbReference type="RefSeq" id="XP_031868661.1">
    <property type="nucleotide sequence ID" value="XM_032015240.1"/>
</dbReference>
<dbReference type="GeneID" id="43599466"/>
<accession>A0A370TKG3</accession>
<evidence type="ECO:0000259" key="2">
    <source>
        <dbReference type="SMART" id="SM00974"/>
    </source>
</evidence>
<dbReference type="AlphaFoldDB" id="A0A370TKG3"/>
<feature type="compositionally biased region" description="Low complexity" evidence="1">
    <location>
        <begin position="12"/>
        <end position="32"/>
    </location>
</feature>
<feature type="compositionally biased region" description="Polar residues" evidence="1">
    <location>
        <begin position="525"/>
        <end position="540"/>
    </location>
</feature>
<feature type="region of interest" description="Disordered" evidence="1">
    <location>
        <begin position="519"/>
        <end position="540"/>
    </location>
</feature>
<dbReference type="Proteomes" id="UP000254866">
    <property type="component" value="Unassembled WGS sequence"/>
</dbReference>
<evidence type="ECO:0000256" key="1">
    <source>
        <dbReference type="SAM" id="MobiDB-lite"/>
    </source>
</evidence>
<feature type="region of interest" description="Disordered" evidence="1">
    <location>
        <begin position="1"/>
        <end position="32"/>
    </location>
</feature>
<feature type="region of interest" description="Disordered" evidence="1">
    <location>
        <begin position="483"/>
        <end position="506"/>
    </location>
</feature>
<dbReference type="SMART" id="SM00974">
    <property type="entry name" value="T5orf172"/>
    <property type="match status" value="1"/>
</dbReference>
<organism evidence="3 4">
    <name type="scientific">Venustampulla echinocandica</name>
    <dbReference type="NCBI Taxonomy" id="2656787"/>
    <lineage>
        <taxon>Eukaryota</taxon>
        <taxon>Fungi</taxon>
        <taxon>Dikarya</taxon>
        <taxon>Ascomycota</taxon>
        <taxon>Pezizomycotina</taxon>
        <taxon>Leotiomycetes</taxon>
        <taxon>Helotiales</taxon>
        <taxon>Pleuroascaceae</taxon>
        <taxon>Venustampulla</taxon>
    </lineage>
</organism>
<feature type="region of interest" description="Disordered" evidence="1">
    <location>
        <begin position="419"/>
        <end position="447"/>
    </location>
</feature>
<reference evidence="3 4" key="1">
    <citation type="journal article" date="2018" name="IMA Fungus">
        <title>IMA Genome-F 9: Draft genome sequence of Annulohypoxylon stygium, Aspergillus mulundensis, Berkeleyomyces basicola (syn. Thielaviopsis basicola), Ceratocystis smalleyi, two Cercospora beticola strains, Coleophoma cylindrospora, Fusarium fracticaudum, Phialophora cf. hyalina, and Morchella septimelata.</title>
        <authorList>
            <person name="Wingfield B.D."/>
            <person name="Bills G.F."/>
            <person name="Dong Y."/>
            <person name="Huang W."/>
            <person name="Nel W.J."/>
            <person name="Swalarsk-Parry B.S."/>
            <person name="Vaghefi N."/>
            <person name="Wilken P.M."/>
            <person name="An Z."/>
            <person name="de Beer Z.W."/>
            <person name="De Vos L."/>
            <person name="Chen L."/>
            <person name="Duong T.A."/>
            <person name="Gao Y."/>
            <person name="Hammerbacher A."/>
            <person name="Kikkert J.R."/>
            <person name="Li Y."/>
            <person name="Li H."/>
            <person name="Li K."/>
            <person name="Li Q."/>
            <person name="Liu X."/>
            <person name="Ma X."/>
            <person name="Naidoo K."/>
            <person name="Pethybridge S.J."/>
            <person name="Sun J."/>
            <person name="Steenkamp E.T."/>
            <person name="van der Nest M.A."/>
            <person name="van Wyk S."/>
            <person name="Wingfield M.J."/>
            <person name="Xiong C."/>
            <person name="Yue Q."/>
            <person name="Zhang X."/>
        </authorList>
    </citation>
    <scope>NUCLEOTIDE SEQUENCE [LARGE SCALE GENOMIC DNA]</scope>
    <source>
        <strain evidence="3 4">BP 5553</strain>
    </source>
</reference>
<keyword evidence="4" id="KW-1185">Reference proteome</keyword>
<feature type="compositionally biased region" description="Pro residues" evidence="1">
    <location>
        <begin position="1"/>
        <end position="11"/>
    </location>
</feature>
<protein>
    <recommendedName>
        <fullName evidence="2">Bacteriophage T5 Orf172 DNA-binding domain-containing protein</fullName>
    </recommendedName>
</protein>
<gene>
    <name evidence="3" type="ORF">BP5553_06617</name>
</gene>
<evidence type="ECO:0000313" key="3">
    <source>
        <dbReference type="EMBL" id="RDL36005.1"/>
    </source>
</evidence>
<feature type="compositionally biased region" description="Polar residues" evidence="1">
    <location>
        <begin position="260"/>
        <end position="285"/>
    </location>
</feature>
<evidence type="ECO:0000313" key="4">
    <source>
        <dbReference type="Proteomes" id="UP000254866"/>
    </source>
</evidence>
<feature type="region of interest" description="Disordered" evidence="1">
    <location>
        <begin position="212"/>
        <end position="285"/>
    </location>
</feature>
<name>A0A370TKG3_9HELO</name>